<keyword evidence="1" id="KW-0812">Transmembrane</keyword>
<protein>
    <submittedName>
        <fullName evidence="2">Uncharacterized protein</fullName>
    </submittedName>
</protein>
<dbReference type="RefSeq" id="WP_282211014.1">
    <property type="nucleotide sequence ID" value="NZ_CP118247.1"/>
</dbReference>
<accession>A0ABY7YVW8</accession>
<keyword evidence="3" id="KW-1185">Reference proteome</keyword>
<keyword evidence="1" id="KW-1133">Transmembrane helix</keyword>
<reference evidence="2 3" key="1">
    <citation type="submission" date="2023-02" db="EMBL/GenBank/DDBJ databases">
        <title>Devosia chondri sp. nov., isolated from the phycosphere of marine algae.</title>
        <authorList>
            <person name="Kim J.M."/>
            <person name="Lee J.K."/>
            <person name="Choi B.J."/>
            <person name="Bayburt H."/>
            <person name="Jeon C.O."/>
        </authorList>
    </citation>
    <scope>NUCLEOTIDE SEQUENCE [LARGE SCALE GENOMIC DNA]</scope>
    <source>
        <strain evidence="2 3">G2-5</strain>
    </source>
</reference>
<gene>
    <name evidence="2" type="ORF">PSQ90_14605</name>
</gene>
<sequence>MSTSTAPTHRPGPGASVSYNLSGIAVLVLLCAVGAAYLLEAVIRADKPVLPRQDDAQTVSLTLSGKDLTIPKSWFRLEGPVRAEFSSQIDLRIALNSSQSNSPMRVDVTLVPRSRVRPSSALLDGVYLHQFENGTASGVPGLVGKPLKASGGYSDETVWYDPLSPAPFVAKCQSPLVGSQQGQCLRSVYLPSGIAAIYRFDTSLLTSWRDFDDQMNQWLERIGAL</sequence>
<evidence type="ECO:0000256" key="1">
    <source>
        <dbReference type="SAM" id="Phobius"/>
    </source>
</evidence>
<organism evidence="2 3">
    <name type="scientific">Devosia rhodophyticola</name>
    <dbReference type="NCBI Taxonomy" id="3026423"/>
    <lineage>
        <taxon>Bacteria</taxon>
        <taxon>Pseudomonadati</taxon>
        <taxon>Pseudomonadota</taxon>
        <taxon>Alphaproteobacteria</taxon>
        <taxon>Hyphomicrobiales</taxon>
        <taxon>Devosiaceae</taxon>
        <taxon>Devosia</taxon>
    </lineage>
</organism>
<name>A0ABY7YVW8_9HYPH</name>
<evidence type="ECO:0000313" key="2">
    <source>
        <dbReference type="EMBL" id="WDR05495.1"/>
    </source>
</evidence>
<feature type="transmembrane region" description="Helical" evidence="1">
    <location>
        <begin position="20"/>
        <end position="43"/>
    </location>
</feature>
<dbReference type="EMBL" id="CP118247">
    <property type="protein sequence ID" value="WDR05495.1"/>
    <property type="molecule type" value="Genomic_DNA"/>
</dbReference>
<keyword evidence="1" id="KW-0472">Membrane</keyword>
<evidence type="ECO:0000313" key="3">
    <source>
        <dbReference type="Proteomes" id="UP001222118"/>
    </source>
</evidence>
<dbReference type="Proteomes" id="UP001222118">
    <property type="component" value="Chromosome"/>
</dbReference>
<proteinExistence type="predicted"/>